<evidence type="ECO:0000256" key="5">
    <source>
        <dbReference type="ARBA" id="ARBA00038347"/>
    </source>
</evidence>
<comment type="function">
    <text evidence="6">MFS transporter; part of the gene cluster that mediates the biosynthesis of cercosporin, a light-activated, non-host-selective toxin. The perylenequinone chromophore of cercosporin absorbs light energy to attain an electronically-activated triplet state and produces active oxygen species such as the hydroxyl radical, superoxide, hydrogen peroxide or singlet oxygen upon reaction with oxygen molecules. These reactive oxygen species cause damage to various cellular components including lipids, proteins and nucleic acids. Responsible for secretion and accumulation of cercosporin, but does not play any roles in self-protection against the toxicity of cercosporin.</text>
</comment>
<dbReference type="OrthoDB" id="6770063at2759"/>
<feature type="transmembrane region" description="Helical" evidence="9">
    <location>
        <begin position="23"/>
        <end position="43"/>
    </location>
</feature>
<evidence type="ECO:0000256" key="2">
    <source>
        <dbReference type="ARBA" id="ARBA00022692"/>
    </source>
</evidence>
<proteinExistence type="inferred from homology"/>
<dbReference type="PANTHER" id="PTHR23502">
    <property type="entry name" value="MAJOR FACILITATOR SUPERFAMILY"/>
    <property type="match status" value="1"/>
</dbReference>
<reference evidence="12 14" key="2">
    <citation type="submission" date="2023-09" db="EMBL/GenBank/DDBJ databases">
        <title>Complete-Gapless Cercospora beticola genome.</title>
        <authorList>
            <person name="Wyatt N.A."/>
            <person name="Spanner R.E."/>
            <person name="Bolton M.D."/>
        </authorList>
    </citation>
    <scope>NUCLEOTIDE SEQUENCE [LARGE SCALE GENOMIC DNA]</scope>
    <source>
        <strain evidence="12">Cb09-40</strain>
    </source>
</reference>
<gene>
    <name evidence="11" type="ORF">CB0940_10868</name>
    <name evidence="12" type="ORF">RHO25_012265</name>
</gene>
<dbReference type="EMBL" id="LKMD01000103">
    <property type="protein sequence ID" value="PIA96378.1"/>
    <property type="molecule type" value="Genomic_DNA"/>
</dbReference>
<feature type="transmembrane region" description="Helical" evidence="9">
    <location>
        <begin position="214"/>
        <end position="234"/>
    </location>
</feature>
<feature type="transmembrane region" description="Helical" evidence="9">
    <location>
        <begin position="352"/>
        <end position="377"/>
    </location>
</feature>
<dbReference type="SUPFAM" id="SSF103473">
    <property type="entry name" value="MFS general substrate transporter"/>
    <property type="match status" value="1"/>
</dbReference>
<evidence type="ECO:0000256" key="6">
    <source>
        <dbReference type="ARBA" id="ARBA00053977"/>
    </source>
</evidence>
<feature type="transmembrane region" description="Helical" evidence="9">
    <location>
        <begin position="76"/>
        <end position="98"/>
    </location>
</feature>
<dbReference type="InterPro" id="IPR020846">
    <property type="entry name" value="MFS_dom"/>
</dbReference>
<feature type="domain" description="Major facilitator superfamily (MFS) profile" evidence="10">
    <location>
        <begin position="1"/>
        <end position="417"/>
    </location>
</feature>
<dbReference type="Proteomes" id="UP001302367">
    <property type="component" value="Chromosome 8"/>
</dbReference>
<evidence type="ECO:0000256" key="1">
    <source>
        <dbReference type="ARBA" id="ARBA00004141"/>
    </source>
</evidence>
<sequence length="426" mass="46387">MIAPALESISTEFGVEEAVRSQLMLSVFVLAYAFGPLLFAPLSELYGRRIVLQLGNIFSFAFNLGCGFAQNSNQMIVCHFLAGVGGSVPVSVGGGTVSDIWHPHQRGQAVAIYSFMPLFGPAVGPIAGAFIAEHTTWRWCFWSTSAACALIQGIAWFFLQETYAPEILRQKKLVAIRNTGDLSLRTGLERRTPIFEYFQTAMTMPIRIFVTQPIIQVLTVYLAYVYGIAYLLLASFPTLWTSPQYYSESNGIAGLNYISIAAGLLVASLVAAPLNDVIFSRLTARNKGVSIPEFRVPLMIPGSIMVPLGLLWYGWTAETRMHWVLPNIGVAIFASGTVIISQCIQTYIIDGFAIYAASALATSTCLRSLCGFGFPLFAPYLESAIGYGWSSTILGILAIVVGFPAPLLLWRFGPTLRTKRPSTVAA</sequence>
<dbReference type="GO" id="GO:0016020">
    <property type="term" value="C:membrane"/>
    <property type="evidence" value="ECO:0007669"/>
    <property type="project" value="UniProtKB-SubCell"/>
</dbReference>
<dbReference type="PANTHER" id="PTHR23502:SF60">
    <property type="entry name" value="MAJOR FACILITATOR SUPERFAMILY (MFS) PROFILE DOMAIN-CONTAINING PROTEIN-RELATED"/>
    <property type="match status" value="1"/>
</dbReference>
<dbReference type="GO" id="GO:0022857">
    <property type="term" value="F:transmembrane transporter activity"/>
    <property type="evidence" value="ECO:0007669"/>
    <property type="project" value="InterPro"/>
</dbReference>
<comment type="subcellular location">
    <subcellularLocation>
        <location evidence="1">Membrane</location>
        <topology evidence="1">Multi-pass membrane protein</topology>
    </subcellularLocation>
</comment>
<comment type="similarity">
    <text evidence="5">Belongs to the major facilitator superfamily. CAR1 family.</text>
</comment>
<feature type="transmembrane region" description="Helical" evidence="9">
    <location>
        <begin position="389"/>
        <end position="410"/>
    </location>
</feature>
<name>A0A2G5HV33_CERBT</name>
<evidence type="ECO:0000256" key="8">
    <source>
        <dbReference type="ARBA" id="ARBA00077167"/>
    </source>
</evidence>
<keyword evidence="3 9" id="KW-1133">Transmembrane helix</keyword>
<protein>
    <recommendedName>
        <fullName evidence="7">Cercosporin MFS transporter CTB4</fullName>
    </recommendedName>
    <alternativeName>
        <fullName evidence="8">Cercosporin toxin biosynthesis cluster protein 4</fullName>
    </alternativeName>
</protein>
<dbReference type="Proteomes" id="UP000230605">
    <property type="component" value="Chromosome 8"/>
</dbReference>
<dbReference type="CDD" id="cd17323">
    <property type="entry name" value="MFS_Tpo1_MDR_like"/>
    <property type="match status" value="1"/>
</dbReference>
<feature type="transmembrane region" description="Helical" evidence="9">
    <location>
        <begin position="254"/>
        <end position="275"/>
    </location>
</feature>
<reference evidence="11 13" key="1">
    <citation type="submission" date="2015-10" db="EMBL/GenBank/DDBJ databases">
        <title>The cercosporin biosynthetic gene cluster was horizontally transferred to several fungal lineages and shown to be expanded in Cercospora beticola based on microsynteny with recipient genomes.</title>
        <authorList>
            <person name="De Jonge R."/>
            <person name="Ebert M.K."/>
            <person name="Suttle J.C."/>
            <person name="Jurick Ii W.M."/>
            <person name="Secor G.A."/>
            <person name="Thomma B.P."/>
            <person name="Van De Peer Y."/>
            <person name="Bolton M.D."/>
        </authorList>
    </citation>
    <scope>NUCLEOTIDE SEQUENCE [LARGE SCALE GENOMIC DNA]</scope>
    <source>
        <strain evidence="11 13">09-40</strain>
    </source>
</reference>
<dbReference type="PROSITE" id="PS50850">
    <property type="entry name" value="MFS"/>
    <property type="match status" value="1"/>
</dbReference>
<dbReference type="InterPro" id="IPR011701">
    <property type="entry name" value="MFS"/>
</dbReference>
<organism evidence="11 13">
    <name type="scientific">Cercospora beticola</name>
    <name type="common">Sugarbeet leaf spot fungus</name>
    <dbReference type="NCBI Taxonomy" id="122368"/>
    <lineage>
        <taxon>Eukaryota</taxon>
        <taxon>Fungi</taxon>
        <taxon>Dikarya</taxon>
        <taxon>Ascomycota</taxon>
        <taxon>Pezizomycotina</taxon>
        <taxon>Dothideomycetes</taxon>
        <taxon>Dothideomycetidae</taxon>
        <taxon>Mycosphaerellales</taxon>
        <taxon>Mycosphaerellaceae</taxon>
        <taxon>Cercospora</taxon>
    </lineage>
</organism>
<dbReference type="FunFam" id="1.20.1250.20:FF:000011">
    <property type="entry name" value="MFS multidrug transporter, putative"/>
    <property type="match status" value="1"/>
</dbReference>
<evidence type="ECO:0000259" key="10">
    <source>
        <dbReference type="PROSITE" id="PS50850"/>
    </source>
</evidence>
<dbReference type="Gene3D" id="1.20.1250.20">
    <property type="entry name" value="MFS general substrate transporter like domains"/>
    <property type="match status" value="1"/>
</dbReference>
<accession>A0A2G5HV33</accession>
<feature type="transmembrane region" description="Helical" evidence="9">
    <location>
        <begin position="296"/>
        <end position="315"/>
    </location>
</feature>
<evidence type="ECO:0000256" key="4">
    <source>
        <dbReference type="ARBA" id="ARBA00023136"/>
    </source>
</evidence>
<feature type="transmembrane region" description="Helical" evidence="9">
    <location>
        <begin position="110"/>
        <end position="130"/>
    </location>
</feature>
<evidence type="ECO:0000256" key="3">
    <source>
        <dbReference type="ARBA" id="ARBA00022989"/>
    </source>
</evidence>
<evidence type="ECO:0000313" key="13">
    <source>
        <dbReference type="Proteomes" id="UP000230605"/>
    </source>
</evidence>
<dbReference type="AlphaFoldDB" id="A0A2G5HV33"/>
<evidence type="ECO:0000313" key="12">
    <source>
        <dbReference type="EMBL" id="WPB07604.1"/>
    </source>
</evidence>
<keyword evidence="2 9" id="KW-0812">Transmembrane</keyword>
<evidence type="ECO:0000313" key="11">
    <source>
        <dbReference type="EMBL" id="PIA96378.1"/>
    </source>
</evidence>
<dbReference type="EMBL" id="CP134191">
    <property type="protein sequence ID" value="WPB07604.1"/>
    <property type="molecule type" value="Genomic_DNA"/>
</dbReference>
<feature type="transmembrane region" description="Helical" evidence="9">
    <location>
        <begin position="50"/>
        <end position="70"/>
    </location>
</feature>
<keyword evidence="4 9" id="KW-0472">Membrane</keyword>
<keyword evidence="14" id="KW-1185">Reference proteome</keyword>
<feature type="transmembrane region" description="Helical" evidence="9">
    <location>
        <begin position="321"/>
        <end position="340"/>
    </location>
</feature>
<dbReference type="Pfam" id="PF07690">
    <property type="entry name" value="MFS_1"/>
    <property type="match status" value="1"/>
</dbReference>
<evidence type="ECO:0000313" key="14">
    <source>
        <dbReference type="Proteomes" id="UP001302367"/>
    </source>
</evidence>
<evidence type="ECO:0000256" key="9">
    <source>
        <dbReference type="SAM" id="Phobius"/>
    </source>
</evidence>
<evidence type="ECO:0000256" key="7">
    <source>
        <dbReference type="ARBA" id="ARBA00069139"/>
    </source>
</evidence>
<dbReference type="InterPro" id="IPR036259">
    <property type="entry name" value="MFS_trans_sf"/>
</dbReference>